<dbReference type="GO" id="GO:0043953">
    <property type="term" value="P:protein transport by the Tat complex"/>
    <property type="evidence" value="ECO:0007669"/>
    <property type="project" value="UniProtKB-UniRule"/>
</dbReference>
<evidence type="ECO:0000256" key="2">
    <source>
        <dbReference type="ARBA" id="ARBA00022448"/>
    </source>
</evidence>
<reference evidence="10" key="1">
    <citation type="journal article" date="2020" name="mSystems">
        <title>Genome- and Community-Level Interaction Insights into Carbon Utilization and Element Cycling Functions of Hydrothermarchaeota in Hydrothermal Sediment.</title>
        <authorList>
            <person name="Zhou Z."/>
            <person name="Liu Y."/>
            <person name="Xu W."/>
            <person name="Pan J."/>
            <person name="Luo Z.H."/>
            <person name="Li M."/>
        </authorList>
    </citation>
    <scope>NUCLEOTIDE SEQUENCE [LARGE SCALE GENOMIC DNA]</scope>
    <source>
        <strain evidence="10">HyVt-533</strain>
    </source>
</reference>
<gene>
    <name evidence="9 10" type="primary">tatA</name>
    <name evidence="10" type="ORF">ENJ96_05645</name>
</gene>
<dbReference type="InterPro" id="IPR006312">
    <property type="entry name" value="TatA/E"/>
</dbReference>
<dbReference type="GO" id="GO:0008320">
    <property type="term" value="F:protein transmembrane transporter activity"/>
    <property type="evidence" value="ECO:0007669"/>
    <property type="project" value="UniProtKB-UniRule"/>
</dbReference>
<evidence type="ECO:0000256" key="5">
    <source>
        <dbReference type="ARBA" id="ARBA00022927"/>
    </source>
</evidence>
<sequence length="56" mass="6190">MFGLGLPELVIILVIIVVLFGASRLPQIGEGLGKGIKNFRKAVKEEEPEEKKEVEK</sequence>
<evidence type="ECO:0000313" key="10">
    <source>
        <dbReference type="EMBL" id="HHI97319.1"/>
    </source>
</evidence>
<dbReference type="Pfam" id="PF02416">
    <property type="entry name" value="TatA_B_E"/>
    <property type="match status" value="1"/>
</dbReference>
<evidence type="ECO:0000256" key="8">
    <source>
        <dbReference type="ARBA" id="ARBA00023136"/>
    </source>
</evidence>
<keyword evidence="6 9" id="KW-1133">Transmembrane helix</keyword>
<dbReference type="PANTHER" id="PTHR42982:SF1">
    <property type="entry name" value="SEC-INDEPENDENT PROTEIN TRANSLOCASE PROTEIN TATA"/>
    <property type="match status" value="1"/>
</dbReference>
<dbReference type="EMBL" id="DROK01000160">
    <property type="protein sequence ID" value="HHI97319.1"/>
    <property type="molecule type" value="Genomic_DNA"/>
</dbReference>
<dbReference type="GO" id="GO:0033281">
    <property type="term" value="C:TAT protein transport complex"/>
    <property type="evidence" value="ECO:0007669"/>
    <property type="project" value="UniProtKB-UniRule"/>
</dbReference>
<keyword evidence="5 9" id="KW-0653">Protein transport</keyword>
<accession>A0A7V5U2N2</accession>
<comment type="subcellular location">
    <subcellularLocation>
        <location evidence="1 9">Cell membrane</location>
        <topology evidence="1 9">Single-pass membrane protein</topology>
    </subcellularLocation>
</comment>
<keyword evidence="2 9" id="KW-0813">Transport</keyword>
<comment type="subunit">
    <text evidence="9">Forms a complex with TatC.</text>
</comment>
<evidence type="ECO:0000256" key="7">
    <source>
        <dbReference type="ARBA" id="ARBA00023010"/>
    </source>
</evidence>
<organism evidence="10">
    <name type="scientific">Thermodesulfatator atlanticus</name>
    <dbReference type="NCBI Taxonomy" id="501497"/>
    <lineage>
        <taxon>Bacteria</taxon>
        <taxon>Pseudomonadati</taxon>
        <taxon>Thermodesulfobacteriota</taxon>
        <taxon>Thermodesulfobacteria</taxon>
        <taxon>Thermodesulfobacteriales</taxon>
        <taxon>Thermodesulfatatoraceae</taxon>
        <taxon>Thermodesulfatator</taxon>
    </lineage>
</organism>
<evidence type="ECO:0000256" key="9">
    <source>
        <dbReference type="HAMAP-Rule" id="MF_00236"/>
    </source>
</evidence>
<evidence type="ECO:0000256" key="6">
    <source>
        <dbReference type="ARBA" id="ARBA00022989"/>
    </source>
</evidence>
<dbReference type="Gene3D" id="1.20.5.3310">
    <property type="match status" value="1"/>
</dbReference>
<protein>
    <recommendedName>
        <fullName evidence="9">Sec-independent protein translocase protein TatA</fullName>
    </recommendedName>
</protein>
<dbReference type="PRINTS" id="PR01506">
    <property type="entry name" value="TATBPROTEIN"/>
</dbReference>
<evidence type="ECO:0000256" key="1">
    <source>
        <dbReference type="ARBA" id="ARBA00004162"/>
    </source>
</evidence>
<dbReference type="PANTHER" id="PTHR42982">
    <property type="entry name" value="SEC-INDEPENDENT PROTEIN TRANSLOCASE PROTEIN TATA"/>
    <property type="match status" value="1"/>
</dbReference>
<dbReference type="InterPro" id="IPR003369">
    <property type="entry name" value="TatA/B/E"/>
</dbReference>
<comment type="function">
    <text evidence="9">Part of the twin-arginine translocation (Tat) system that transports large folded proteins containing a characteristic twin-arginine motif in their signal peptide across membranes. TatA could form the protein-conducting channel of the Tat system.</text>
</comment>
<keyword evidence="3 9" id="KW-1003">Cell membrane</keyword>
<name>A0A7V5U2N2_9BACT</name>
<dbReference type="HAMAP" id="MF_00236">
    <property type="entry name" value="TatA_E"/>
    <property type="match status" value="1"/>
</dbReference>
<dbReference type="AlphaFoldDB" id="A0A7V5U2N2"/>
<dbReference type="NCBIfam" id="TIGR01411">
    <property type="entry name" value="tatAE"/>
    <property type="match status" value="1"/>
</dbReference>
<dbReference type="Proteomes" id="UP000886101">
    <property type="component" value="Unassembled WGS sequence"/>
</dbReference>
<comment type="caution">
    <text evidence="10">The sequence shown here is derived from an EMBL/GenBank/DDBJ whole genome shotgun (WGS) entry which is preliminary data.</text>
</comment>
<evidence type="ECO:0000256" key="3">
    <source>
        <dbReference type="ARBA" id="ARBA00022475"/>
    </source>
</evidence>
<feature type="transmembrane region" description="Helical" evidence="9">
    <location>
        <begin position="6"/>
        <end position="25"/>
    </location>
</feature>
<keyword evidence="8 9" id="KW-0472">Membrane</keyword>
<keyword evidence="7 9" id="KW-0811">Translocation</keyword>
<keyword evidence="4 9" id="KW-0812">Transmembrane</keyword>
<comment type="similarity">
    <text evidence="9">Belongs to the TatA/E family.</text>
</comment>
<evidence type="ECO:0000256" key="4">
    <source>
        <dbReference type="ARBA" id="ARBA00022692"/>
    </source>
</evidence>
<proteinExistence type="inferred from homology"/>